<feature type="region of interest" description="Disordered" evidence="2">
    <location>
        <begin position="211"/>
        <end position="255"/>
    </location>
</feature>
<dbReference type="EMBL" id="CP063410">
    <property type="protein sequence ID" value="QSZ35836.1"/>
    <property type="molecule type" value="Genomic_DNA"/>
</dbReference>
<feature type="region of interest" description="Disordered" evidence="2">
    <location>
        <begin position="108"/>
        <end position="135"/>
    </location>
</feature>
<evidence type="ECO:0000256" key="1">
    <source>
        <dbReference type="ARBA" id="ARBA00008359"/>
    </source>
</evidence>
<evidence type="ECO:0000313" key="3">
    <source>
        <dbReference type="EMBL" id="QSZ35836.1"/>
    </source>
</evidence>
<dbReference type="OrthoDB" id="5319641at2759"/>
<proteinExistence type="inferred from homology"/>
<dbReference type="Proteomes" id="UP000672032">
    <property type="component" value="Chromosome 6"/>
</dbReference>
<dbReference type="Pfam" id="PF09729">
    <property type="entry name" value="Gti1_Pac2"/>
    <property type="match status" value="1"/>
</dbReference>
<evidence type="ECO:0000256" key="2">
    <source>
        <dbReference type="SAM" id="MobiDB-lite"/>
    </source>
</evidence>
<comment type="similarity">
    <text evidence="1">Belongs to the MIT1/WOR1 family.</text>
</comment>
<sequence length="514" mass="56122">MASTGGLIPMPMPVATSGTLEPTWQGYIGNTTDAMILLEACFAGSLNHLARRPHDKERPELIKSGNIFIHEANSSGVKRWTDGITWSPSRMVGNFLVYRELNKPFAPGEKKRATAKDKRQGIQKKRGGGANQSRVYSSVHGALSKDLERSLVGSLVDSYDFKEDDICLIKKTITIKVRDLTHHIVSYYTIDDVVSGRLITPRSEPRFQHLKPRRDIIQSKSYKHPPDDPNVLNEDDDVRENHSSFQNNSGRGDFNFANRNAPRLPAPSMNSMAYQSNNFFANNHYAMGVGSTSYNLASYNGSLPAVTSGTSSYNTNLSGAIPNTVSPYNGGIPATSSNGGSSYAQYAQVSGMYDQKPEAYGNVYRQQRHNSNPNMNTTPLGHRPSGYSQQSISSGVPEIVSGMSGMIQGQMGSRNPHETGVPGIPGMYQGQMGSRNLNETGYTPGSIYQSRDTPNTPHGYSQPQRTLPASNQSYNPQTANQYSQHMEASPGNASAGHAHYMMNSQASWPSPNGV</sequence>
<accession>A0A8A3PLU6</accession>
<protein>
    <submittedName>
        <fullName evidence="3">Uncharacterized protein</fullName>
    </submittedName>
</protein>
<dbReference type="PANTHER" id="PTHR28027">
    <property type="entry name" value="TRANSCRIPTIONAL REGULATOR MIT1"/>
    <property type="match status" value="1"/>
</dbReference>
<reference evidence="3" key="1">
    <citation type="submission" date="2020-10" db="EMBL/GenBank/DDBJ databases">
        <title>Genome Sequence of Monilinia vaccinii-corymbosi Sheds Light on Mummy Berry Disease Infection of Blueberry and Mating Type.</title>
        <authorList>
            <person name="Yow A.G."/>
            <person name="Zhang Y."/>
            <person name="Bansal K."/>
            <person name="Eacker S.M."/>
            <person name="Sullivan S."/>
            <person name="Liachko I."/>
            <person name="Cubeta M.A."/>
            <person name="Rollins J.A."/>
            <person name="Ashrafi H."/>
        </authorList>
    </citation>
    <scope>NUCLEOTIDE SEQUENCE</scope>
    <source>
        <strain evidence="3">RL-1</strain>
    </source>
</reference>
<evidence type="ECO:0000313" key="4">
    <source>
        <dbReference type="Proteomes" id="UP000672032"/>
    </source>
</evidence>
<name>A0A8A3PLU6_9HELO</name>
<feature type="region of interest" description="Disordered" evidence="2">
    <location>
        <begin position="434"/>
        <end position="477"/>
    </location>
</feature>
<dbReference type="GO" id="GO:0003677">
    <property type="term" value="F:DNA binding"/>
    <property type="evidence" value="ECO:0007669"/>
    <property type="project" value="TreeGrafter"/>
</dbReference>
<keyword evidence="4" id="KW-1185">Reference proteome</keyword>
<dbReference type="AlphaFoldDB" id="A0A8A3PLU6"/>
<organism evidence="3 4">
    <name type="scientific">Monilinia vaccinii-corymbosi</name>
    <dbReference type="NCBI Taxonomy" id="61207"/>
    <lineage>
        <taxon>Eukaryota</taxon>
        <taxon>Fungi</taxon>
        <taxon>Dikarya</taxon>
        <taxon>Ascomycota</taxon>
        <taxon>Pezizomycotina</taxon>
        <taxon>Leotiomycetes</taxon>
        <taxon>Helotiales</taxon>
        <taxon>Sclerotiniaceae</taxon>
        <taxon>Monilinia</taxon>
    </lineage>
</organism>
<gene>
    <name evidence="3" type="ORF">DSL72_006958</name>
</gene>
<dbReference type="InterPro" id="IPR018608">
    <property type="entry name" value="Gti1/Pac2"/>
</dbReference>
<dbReference type="PANTHER" id="PTHR28027:SF2">
    <property type="entry name" value="TRANSCRIPTIONAL REGULATOR MIT1"/>
    <property type="match status" value="1"/>
</dbReference>
<feature type="compositionally biased region" description="Basic and acidic residues" evidence="2">
    <location>
        <begin position="108"/>
        <end position="120"/>
    </location>
</feature>